<evidence type="ECO:0000313" key="4">
    <source>
        <dbReference type="EMBL" id="ABG27012.1"/>
    </source>
</evidence>
<keyword evidence="2" id="KW-0732">Signal</keyword>
<dbReference type="SMART" id="SM00499">
    <property type="entry name" value="AAI"/>
    <property type="match status" value="1"/>
</dbReference>
<organism evidence="4">
    <name type="scientific">Secale cereale</name>
    <name type="common">Rye</name>
    <dbReference type="NCBI Taxonomy" id="4550"/>
    <lineage>
        <taxon>Eukaryota</taxon>
        <taxon>Viridiplantae</taxon>
        <taxon>Streptophyta</taxon>
        <taxon>Embryophyta</taxon>
        <taxon>Tracheophyta</taxon>
        <taxon>Spermatophyta</taxon>
        <taxon>Magnoliopsida</taxon>
        <taxon>Liliopsida</taxon>
        <taxon>Poales</taxon>
        <taxon>Poaceae</taxon>
        <taxon>BOP clade</taxon>
        <taxon>Pooideae</taxon>
        <taxon>Triticodae</taxon>
        <taxon>Triticeae</taxon>
        <taxon>Hordeinae</taxon>
        <taxon>Secale</taxon>
    </lineage>
</organism>
<dbReference type="Gene3D" id="1.10.110.10">
    <property type="entry name" value="Plant lipid-transfer and hydrophobic proteins"/>
    <property type="match status" value="1"/>
</dbReference>
<reference evidence="4" key="1">
    <citation type="journal article" date="2006" name="Nat. Biotechnol.">
        <title>Ordered surface carbons distinguish antifreeze proteins and their ice-binding regions.</title>
        <authorList>
            <person name="Doxey A.C."/>
            <person name="Yaish M.W."/>
            <person name="Griffith M."/>
            <person name="McConkey B.J."/>
        </authorList>
    </citation>
    <scope>NUCLEOTIDE SEQUENCE</scope>
</reference>
<sequence>MARTAAIKLVLVTLLAALLLMASDAAISCGQVNSALGPCISYARGSGANTSAACCSGVKRLAGSVRTSDDKKAACLCIKRAAGGLNPGKAADIPTKCRVTIPYKISSNVNCNNLH</sequence>
<dbReference type="Pfam" id="PF00234">
    <property type="entry name" value="Tryp_alpha_amyl"/>
    <property type="match status" value="1"/>
</dbReference>
<keyword evidence="1" id="KW-0813">Transport</keyword>
<dbReference type="AlphaFoldDB" id="Q155V0"/>
<name>Q155V0_SECCE</name>
<protein>
    <recommendedName>
        <fullName evidence="1">Non-specific lipid-transfer protein</fullName>
    </recommendedName>
</protein>
<dbReference type="SUPFAM" id="SSF47699">
    <property type="entry name" value="Bifunctional inhibitor/lipid-transfer protein/seed storage 2S albumin"/>
    <property type="match status" value="1"/>
</dbReference>
<comment type="similarity">
    <text evidence="1">Belongs to the plant LTP family.</text>
</comment>
<keyword evidence="1" id="KW-0446">Lipid-binding</keyword>
<feature type="signal peptide" evidence="2">
    <location>
        <begin position="1"/>
        <end position="25"/>
    </location>
</feature>
<feature type="domain" description="Bifunctional inhibitor/plant lipid transfer protein/seed storage helical" evidence="3">
    <location>
        <begin position="29"/>
        <end position="111"/>
    </location>
</feature>
<dbReference type="InterPro" id="IPR000528">
    <property type="entry name" value="Plant_nsLTP"/>
</dbReference>
<dbReference type="GO" id="GO:0008289">
    <property type="term" value="F:lipid binding"/>
    <property type="evidence" value="ECO:0007669"/>
    <property type="project" value="UniProtKB-KW"/>
</dbReference>
<dbReference type="PROSITE" id="PS00597">
    <property type="entry name" value="PLANT_LTP"/>
    <property type="match status" value="1"/>
</dbReference>
<accession>Q155V0</accession>
<dbReference type="EMBL" id="DQ641935">
    <property type="protein sequence ID" value="ABG27012.1"/>
    <property type="molecule type" value="mRNA"/>
</dbReference>
<dbReference type="InterPro" id="IPR036312">
    <property type="entry name" value="Bifun_inhib/LTP/seed_sf"/>
</dbReference>
<comment type="function">
    <text evidence="1">Plant non-specific lipid-transfer proteins transfer phospholipids as well as galactolipids across membranes. May play a role in wax or cutin deposition in the cell walls of expanding epidermal cells and certain secretory tissues.</text>
</comment>
<proteinExistence type="evidence at transcript level"/>
<dbReference type="PANTHER" id="PTHR33076">
    <property type="entry name" value="NON-SPECIFIC LIPID-TRANSFER PROTEIN 2-RELATED"/>
    <property type="match status" value="1"/>
</dbReference>
<dbReference type="PRINTS" id="PR00382">
    <property type="entry name" value="LIPIDTRNSFER"/>
</dbReference>
<feature type="chain" id="PRO_5004183261" description="Non-specific lipid-transfer protein" evidence="2">
    <location>
        <begin position="26"/>
        <end position="115"/>
    </location>
</feature>
<dbReference type="GO" id="GO:0006869">
    <property type="term" value="P:lipid transport"/>
    <property type="evidence" value="ECO:0007669"/>
    <property type="project" value="InterPro"/>
</dbReference>
<evidence type="ECO:0000256" key="2">
    <source>
        <dbReference type="SAM" id="SignalP"/>
    </source>
</evidence>
<evidence type="ECO:0000259" key="3">
    <source>
        <dbReference type="SMART" id="SM00499"/>
    </source>
</evidence>
<dbReference type="CDD" id="cd01960">
    <property type="entry name" value="nsLTP1"/>
    <property type="match status" value="1"/>
</dbReference>
<dbReference type="InterPro" id="IPR016140">
    <property type="entry name" value="Bifunc_inhib/LTP/seed_store"/>
</dbReference>
<evidence type="ECO:0000256" key="1">
    <source>
        <dbReference type="RuleBase" id="RU000628"/>
    </source>
</evidence>